<proteinExistence type="predicted"/>
<dbReference type="EMBL" id="QVFV01000001">
    <property type="protein sequence ID" value="RZM81862.1"/>
    <property type="molecule type" value="Genomic_DNA"/>
</dbReference>
<keyword evidence="5" id="KW-0028">Amino-acid biosynthesis</keyword>
<dbReference type="GO" id="GO:0019344">
    <property type="term" value="P:cysteine biosynthetic process"/>
    <property type="evidence" value="ECO:0007669"/>
    <property type="project" value="TreeGrafter"/>
</dbReference>
<organism evidence="11 12">
    <name type="scientific">Leptolyngbya iicbica LK</name>
    <dbReference type="NCBI Taxonomy" id="2294035"/>
    <lineage>
        <taxon>Bacteria</taxon>
        <taxon>Bacillati</taxon>
        <taxon>Cyanobacteriota</taxon>
        <taxon>Cyanophyceae</taxon>
        <taxon>Leptolyngbyales</taxon>
        <taxon>Leptolyngbyaceae</taxon>
        <taxon>Leptolyngbya group</taxon>
        <taxon>Leptolyngbya</taxon>
        <taxon>Leptolyngbya iicbica</taxon>
    </lineage>
</organism>
<keyword evidence="9 10" id="KW-0472">Membrane</keyword>
<evidence type="ECO:0000313" key="11">
    <source>
        <dbReference type="EMBL" id="RZM81862.1"/>
    </source>
</evidence>
<dbReference type="RefSeq" id="WP_044150272.1">
    <property type="nucleotide sequence ID" value="NZ_QVFV01000001.1"/>
</dbReference>
<evidence type="ECO:0008006" key="13">
    <source>
        <dbReference type="Google" id="ProtNLM"/>
    </source>
</evidence>
<feature type="transmembrane region" description="Helical" evidence="10">
    <location>
        <begin position="228"/>
        <end position="245"/>
    </location>
</feature>
<dbReference type="GO" id="GO:0000103">
    <property type="term" value="P:sulfate assimilation"/>
    <property type="evidence" value="ECO:0007669"/>
    <property type="project" value="TreeGrafter"/>
</dbReference>
<dbReference type="GO" id="GO:0009675">
    <property type="term" value="F:high-affinity sulfate:proton symporter activity"/>
    <property type="evidence" value="ECO:0007669"/>
    <property type="project" value="TreeGrafter"/>
</dbReference>
<keyword evidence="3" id="KW-1003">Cell membrane</keyword>
<feature type="transmembrane region" description="Helical" evidence="10">
    <location>
        <begin position="189"/>
        <end position="207"/>
    </location>
</feature>
<evidence type="ECO:0000256" key="7">
    <source>
        <dbReference type="ARBA" id="ARBA00022989"/>
    </source>
</evidence>
<reference evidence="11 12" key="1">
    <citation type="submission" date="2018-11" db="EMBL/GenBank/DDBJ databases">
        <title>Whole genome sequencing of an environmental sample.</title>
        <authorList>
            <person name="Sarangi A.N."/>
            <person name="Singh D."/>
            <person name="Tripathy S."/>
        </authorList>
    </citation>
    <scope>NUCLEOTIDE SEQUENCE [LARGE SCALE GENOMIC DNA]</scope>
    <source>
        <strain evidence="11 12">Lakshadweep</strain>
    </source>
</reference>
<feature type="transmembrane region" description="Helical" evidence="10">
    <location>
        <begin position="166"/>
        <end position="183"/>
    </location>
</feature>
<evidence type="ECO:0000256" key="4">
    <source>
        <dbReference type="ARBA" id="ARBA00022519"/>
    </source>
</evidence>
<evidence type="ECO:0000313" key="12">
    <source>
        <dbReference type="Proteomes" id="UP000292459"/>
    </source>
</evidence>
<feature type="transmembrane region" description="Helical" evidence="10">
    <location>
        <begin position="92"/>
        <end position="114"/>
    </location>
</feature>
<comment type="caution">
    <text evidence="11">The sequence shown here is derived from an EMBL/GenBank/DDBJ whole genome shotgun (WGS) entry which is preliminary data.</text>
</comment>
<keyword evidence="2" id="KW-0813">Transport</keyword>
<dbReference type="PANTHER" id="PTHR37468">
    <property type="entry name" value="SULFATE TRANSPORTER CYSZ"/>
    <property type="match status" value="1"/>
</dbReference>
<feature type="transmembrane region" description="Helical" evidence="10">
    <location>
        <begin position="39"/>
        <end position="61"/>
    </location>
</feature>
<evidence type="ECO:0000256" key="5">
    <source>
        <dbReference type="ARBA" id="ARBA00022605"/>
    </source>
</evidence>
<dbReference type="OrthoDB" id="457368at2"/>
<keyword evidence="8" id="KW-0764">Sulfate transport</keyword>
<dbReference type="PANTHER" id="PTHR37468:SF1">
    <property type="entry name" value="SULFATE TRANSPORTER CYSZ"/>
    <property type="match status" value="1"/>
</dbReference>
<evidence type="ECO:0000256" key="2">
    <source>
        <dbReference type="ARBA" id="ARBA00022448"/>
    </source>
</evidence>
<dbReference type="Proteomes" id="UP000292459">
    <property type="component" value="Unassembled WGS sequence"/>
</dbReference>
<evidence type="ECO:0000256" key="1">
    <source>
        <dbReference type="ARBA" id="ARBA00004141"/>
    </source>
</evidence>
<name>A0A4Q7EF66_9CYAN</name>
<evidence type="ECO:0000256" key="6">
    <source>
        <dbReference type="ARBA" id="ARBA00022692"/>
    </source>
</evidence>
<sequence length="282" mass="31161">MEKLETQNRLRPRGGGIPGILLGFTYPLRTLRLFLREKSLLPFVLIPLAINTVLGITLYTLGVRWGLRLVDTWVLQLTTWLEPAWLDTTVQILAPVVQGVLILLLFIVLGFVLLQFGTILGSPFYGQMSEKIELLRSGQLERPESLGAGAIFIDIWRAILFELKKLLLLAFIGLPLLLCNFIPGVGTLIATSGGIALACLLICLDMFDAPLERRRLKFRQKLGIVFRGLPASGSFAFACFFLVSIPFMNLLAIPVCVASGTLFFCDRILQPLPEEASSKASS</sequence>
<gene>
    <name evidence="11" type="ORF">DYY88_00880</name>
</gene>
<keyword evidence="7 10" id="KW-1133">Transmembrane helix</keyword>
<comment type="subcellular location">
    <subcellularLocation>
        <location evidence="1">Membrane</location>
        <topology evidence="1">Multi-pass membrane protein</topology>
    </subcellularLocation>
</comment>
<evidence type="ECO:0000256" key="3">
    <source>
        <dbReference type="ARBA" id="ARBA00022475"/>
    </source>
</evidence>
<dbReference type="GO" id="GO:0005886">
    <property type="term" value="C:plasma membrane"/>
    <property type="evidence" value="ECO:0007669"/>
    <property type="project" value="TreeGrafter"/>
</dbReference>
<accession>A0A4Q7EF66</accession>
<dbReference type="AlphaFoldDB" id="A0A4Q7EF66"/>
<keyword evidence="6 10" id="KW-0812">Transmembrane</keyword>
<dbReference type="Pfam" id="PF07264">
    <property type="entry name" value="EI24"/>
    <property type="match status" value="1"/>
</dbReference>
<protein>
    <recommendedName>
        <fullName evidence="13">Sulfate transporter CysZ</fullName>
    </recommendedName>
</protein>
<evidence type="ECO:0000256" key="8">
    <source>
        <dbReference type="ARBA" id="ARBA00023032"/>
    </source>
</evidence>
<keyword evidence="4" id="KW-0997">Cell inner membrane</keyword>
<dbReference type="InterPro" id="IPR059112">
    <property type="entry name" value="CysZ/EI24"/>
</dbReference>
<keyword evidence="12" id="KW-1185">Reference proteome</keyword>
<dbReference type="InterPro" id="IPR050480">
    <property type="entry name" value="CysZ-like"/>
</dbReference>
<evidence type="ECO:0000256" key="9">
    <source>
        <dbReference type="ARBA" id="ARBA00023136"/>
    </source>
</evidence>
<evidence type="ECO:0000256" key="10">
    <source>
        <dbReference type="SAM" id="Phobius"/>
    </source>
</evidence>